<dbReference type="InterPro" id="IPR027558">
    <property type="entry name" value="Pre_pil_HX9DG_C"/>
</dbReference>
<keyword evidence="1" id="KW-0472">Membrane</keyword>
<dbReference type="InterPro" id="IPR011453">
    <property type="entry name" value="DUF1559"/>
</dbReference>
<keyword evidence="4" id="KW-1185">Reference proteome</keyword>
<evidence type="ECO:0000256" key="1">
    <source>
        <dbReference type="SAM" id="Phobius"/>
    </source>
</evidence>
<dbReference type="NCBIfam" id="TIGR02532">
    <property type="entry name" value="IV_pilin_GFxxxE"/>
    <property type="match status" value="1"/>
</dbReference>
<proteinExistence type="predicted"/>
<dbReference type="Pfam" id="PF07963">
    <property type="entry name" value="N_methyl"/>
    <property type="match status" value="1"/>
</dbReference>
<keyword evidence="1" id="KW-0812">Transmembrane</keyword>
<feature type="domain" description="DUF1559" evidence="2">
    <location>
        <begin position="36"/>
        <end position="330"/>
    </location>
</feature>
<gene>
    <name evidence="3" type="ORF">V22_43570</name>
</gene>
<dbReference type="NCBIfam" id="TIGR04294">
    <property type="entry name" value="pre_pil_HX9DG"/>
    <property type="match status" value="1"/>
</dbReference>
<dbReference type="PANTHER" id="PTHR30093:SF2">
    <property type="entry name" value="TYPE II SECRETION SYSTEM PROTEIN H"/>
    <property type="match status" value="1"/>
</dbReference>
<dbReference type="EMBL" id="CP036316">
    <property type="protein sequence ID" value="QDT67084.1"/>
    <property type="molecule type" value="Genomic_DNA"/>
</dbReference>
<keyword evidence="1" id="KW-1133">Transmembrane helix</keyword>
<accession>A0A517TFD5</accession>
<evidence type="ECO:0000313" key="4">
    <source>
        <dbReference type="Proteomes" id="UP000319976"/>
    </source>
</evidence>
<dbReference type="KEGG" id="chya:V22_43570"/>
<name>A0A517TFD5_9PLAN</name>
<organism evidence="3 4">
    <name type="scientific">Calycomorphotria hydatis</name>
    <dbReference type="NCBI Taxonomy" id="2528027"/>
    <lineage>
        <taxon>Bacteria</taxon>
        <taxon>Pseudomonadati</taxon>
        <taxon>Planctomycetota</taxon>
        <taxon>Planctomycetia</taxon>
        <taxon>Planctomycetales</taxon>
        <taxon>Planctomycetaceae</taxon>
        <taxon>Calycomorphotria</taxon>
    </lineage>
</organism>
<dbReference type="PANTHER" id="PTHR30093">
    <property type="entry name" value="GENERAL SECRETION PATHWAY PROTEIN G"/>
    <property type="match status" value="1"/>
</dbReference>
<dbReference type="PROSITE" id="PS00409">
    <property type="entry name" value="PROKAR_NTER_METHYL"/>
    <property type="match status" value="1"/>
</dbReference>
<dbReference type="InterPro" id="IPR045584">
    <property type="entry name" value="Pilin-like"/>
</dbReference>
<sequence>MHSCHINKRRGFTLIELLVVIAIIAILIALLLPAVQQAREAARRSQCKNNLKQLALAMHNYHDGFGAFPPGTMLQSNSLTTLKASEICTATSIGIPSSEHFRSCWTWDSMILPYLEQAALYQQLGVGSRPAQDAVIAAAVAGSDDEKALQTALPVLQCPSDVVPRFSETFSGIASNGNFSASSPTAGTSIGLAVSSYVAAHNSRSFRWTDRPTADTICGYDDYDGIFGLWSRTRIRDITDGTSNTILIGEKAYGRIYFNNNPVQRGVQFVCSFQGEAQRLQNTYAIAQAGINSTDSTISSAGSGMGSTHIGGTQVVMADGSVHFLSENIQIILNNPSGTTYKNPSSPATINSVLEYLFARNDGQVVGEF</sequence>
<dbReference type="InterPro" id="IPR012902">
    <property type="entry name" value="N_methyl_site"/>
</dbReference>
<evidence type="ECO:0000313" key="3">
    <source>
        <dbReference type="EMBL" id="QDT67084.1"/>
    </source>
</evidence>
<dbReference type="RefSeq" id="WP_145266753.1">
    <property type="nucleotide sequence ID" value="NZ_CP036316.1"/>
</dbReference>
<feature type="transmembrane region" description="Helical" evidence="1">
    <location>
        <begin position="12"/>
        <end position="35"/>
    </location>
</feature>
<dbReference type="SUPFAM" id="SSF54523">
    <property type="entry name" value="Pili subunits"/>
    <property type="match status" value="1"/>
</dbReference>
<dbReference type="Proteomes" id="UP000319976">
    <property type="component" value="Chromosome"/>
</dbReference>
<evidence type="ECO:0000259" key="2">
    <source>
        <dbReference type="Pfam" id="PF07596"/>
    </source>
</evidence>
<dbReference type="AlphaFoldDB" id="A0A517TFD5"/>
<protein>
    <submittedName>
        <fullName evidence="3">Putative major pilin subunit</fullName>
    </submittedName>
</protein>
<dbReference type="Gene3D" id="3.30.700.10">
    <property type="entry name" value="Glycoprotein, Type 4 Pilin"/>
    <property type="match status" value="1"/>
</dbReference>
<dbReference type="Pfam" id="PF07596">
    <property type="entry name" value="SBP_bac_10"/>
    <property type="match status" value="1"/>
</dbReference>
<reference evidence="3 4" key="1">
    <citation type="submission" date="2019-02" db="EMBL/GenBank/DDBJ databases">
        <title>Deep-cultivation of Planctomycetes and their phenomic and genomic characterization uncovers novel biology.</title>
        <authorList>
            <person name="Wiegand S."/>
            <person name="Jogler M."/>
            <person name="Boedeker C."/>
            <person name="Pinto D."/>
            <person name="Vollmers J."/>
            <person name="Rivas-Marin E."/>
            <person name="Kohn T."/>
            <person name="Peeters S.H."/>
            <person name="Heuer A."/>
            <person name="Rast P."/>
            <person name="Oberbeckmann S."/>
            <person name="Bunk B."/>
            <person name="Jeske O."/>
            <person name="Meyerdierks A."/>
            <person name="Storesund J.E."/>
            <person name="Kallscheuer N."/>
            <person name="Luecker S."/>
            <person name="Lage O.M."/>
            <person name="Pohl T."/>
            <person name="Merkel B.J."/>
            <person name="Hornburger P."/>
            <person name="Mueller R.-W."/>
            <person name="Bruemmer F."/>
            <person name="Labrenz M."/>
            <person name="Spormann A.M."/>
            <person name="Op den Camp H."/>
            <person name="Overmann J."/>
            <person name="Amann R."/>
            <person name="Jetten M.S.M."/>
            <person name="Mascher T."/>
            <person name="Medema M.H."/>
            <person name="Devos D.P."/>
            <person name="Kaster A.-K."/>
            <person name="Ovreas L."/>
            <person name="Rohde M."/>
            <person name="Galperin M.Y."/>
            <person name="Jogler C."/>
        </authorList>
    </citation>
    <scope>NUCLEOTIDE SEQUENCE [LARGE SCALE GENOMIC DNA]</scope>
    <source>
        <strain evidence="3 4">V22</strain>
    </source>
</reference>